<evidence type="ECO:0000256" key="7">
    <source>
        <dbReference type="ARBA" id="ARBA00022840"/>
    </source>
</evidence>
<keyword evidence="13" id="KW-0812">Transmembrane</keyword>
<evidence type="ECO:0000313" key="19">
    <source>
        <dbReference type="Proteomes" id="UP000291124"/>
    </source>
</evidence>
<dbReference type="InterPro" id="IPR011006">
    <property type="entry name" value="CheY-like_superfamily"/>
</dbReference>
<dbReference type="SUPFAM" id="SSF52172">
    <property type="entry name" value="CheY-like"/>
    <property type="match status" value="1"/>
</dbReference>
<name>A0A4P6YFK5_9FLAO</name>
<keyword evidence="13" id="KW-1133">Transmembrane helix</keyword>
<dbReference type="KEGG" id="fnk:E1750_12410"/>
<dbReference type="InterPro" id="IPR004358">
    <property type="entry name" value="Sig_transdc_His_kin-like_C"/>
</dbReference>
<keyword evidence="14" id="KW-0732">Signal</keyword>
<dbReference type="SUPFAM" id="SSF46689">
    <property type="entry name" value="Homeodomain-like"/>
    <property type="match status" value="1"/>
</dbReference>
<dbReference type="OrthoDB" id="1522078at2"/>
<feature type="chain" id="PRO_5020399074" description="histidine kinase" evidence="14">
    <location>
        <begin position="23"/>
        <end position="1357"/>
    </location>
</feature>
<dbReference type="GO" id="GO:0043565">
    <property type="term" value="F:sequence-specific DNA binding"/>
    <property type="evidence" value="ECO:0007669"/>
    <property type="project" value="InterPro"/>
</dbReference>
<dbReference type="SMART" id="SM00448">
    <property type="entry name" value="REC"/>
    <property type="match status" value="1"/>
</dbReference>
<evidence type="ECO:0000256" key="12">
    <source>
        <dbReference type="PROSITE-ProRule" id="PRU00169"/>
    </source>
</evidence>
<dbReference type="InterPro" id="IPR003661">
    <property type="entry name" value="HisK_dim/P_dom"/>
</dbReference>
<dbReference type="InterPro" id="IPR011047">
    <property type="entry name" value="Quinoprotein_ADH-like_sf"/>
</dbReference>
<dbReference type="InterPro" id="IPR005467">
    <property type="entry name" value="His_kinase_dom"/>
</dbReference>
<keyword evidence="7" id="KW-0067">ATP-binding</keyword>
<dbReference type="Pfam" id="PF00072">
    <property type="entry name" value="Response_reg"/>
    <property type="match status" value="1"/>
</dbReference>
<evidence type="ECO:0000256" key="13">
    <source>
        <dbReference type="SAM" id="Phobius"/>
    </source>
</evidence>
<dbReference type="FunFam" id="3.30.565.10:FF:000037">
    <property type="entry name" value="Hybrid sensor histidine kinase/response regulator"/>
    <property type="match status" value="1"/>
</dbReference>
<feature type="domain" description="HTH araC/xylS-type" evidence="15">
    <location>
        <begin position="1257"/>
        <end position="1356"/>
    </location>
</feature>
<dbReference type="InterPro" id="IPR009057">
    <property type="entry name" value="Homeodomain-like_sf"/>
</dbReference>
<feature type="signal peptide" evidence="14">
    <location>
        <begin position="1"/>
        <end position="22"/>
    </location>
</feature>
<evidence type="ECO:0000256" key="6">
    <source>
        <dbReference type="ARBA" id="ARBA00022777"/>
    </source>
</evidence>
<evidence type="ECO:0000256" key="9">
    <source>
        <dbReference type="ARBA" id="ARBA00023015"/>
    </source>
</evidence>
<dbReference type="Pfam" id="PF07495">
    <property type="entry name" value="Y_Y_Y"/>
    <property type="match status" value="1"/>
</dbReference>
<dbReference type="Gene3D" id="2.60.40.10">
    <property type="entry name" value="Immunoglobulins"/>
    <property type="match status" value="1"/>
</dbReference>
<dbReference type="Gene3D" id="1.10.10.60">
    <property type="entry name" value="Homeodomain-like"/>
    <property type="match status" value="2"/>
</dbReference>
<evidence type="ECO:0000259" key="17">
    <source>
        <dbReference type="PROSITE" id="PS50110"/>
    </source>
</evidence>
<dbReference type="SUPFAM" id="SSF47384">
    <property type="entry name" value="Homodimeric domain of signal transducing histidine kinase"/>
    <property type="match status" value="1"/>
</dbReference>
<sequence>MKTKQIKSYLTVFFLLRFCAFSLCFGQSQVLFTKINQANGLSTDRVRTIVKEKNGFIWIGTDNGLNRFDGTKIKIYNKQNSALSSNDISDLVIDRKGKIWIGTFGGGLNVYNPSKDTFVAFKNRPTDNSSISSNELNAVFEDSKGVIWLGTKNGLCFFNEKEQTFTSFKFDSKNRFSISNNDVRSIYEDANKKLWIGTFGGGLNKLDPTTGKFYRMKSSTAISPDYIHSLCGINKNEILIGSSGKGLLTFDMNTLRFQKKSYNIDKTINIVRLIKRDRKGVIWIGTDGTGLFKIENINTAIPTVTNYNNDSQLGNTISSNAIYDLLEDEDSNIWLGTAWNGVDVLSLNKDYSFIPSNNKGESPISVLSIYKNKEAFFMGLDGKGLTVLPEKTKVAKHYNSKNKNTIGDDYIQYIYEAADGTLWIGTFVNGLVNFKYKTGSFTQFKQNLADSKSLSFNDVRYIIEDEKKNIWIATWGGGLNYYNTITNAFTSYKERKGVKNTISSDNVLSLQKDGHHIWMATFGGGVNLLNCKTNQFKVYKSTDGDPNSISSDYLYSILRDSKGNIWMGTVGEGINRLDIKTQKVNRFDGDANVRYQTVTAIIEDNKGVIWFSTKQGIFNYDYTTKTFKSFSSLKEDYHINSCFKDNSGMLYFGCSKGVVKFNPETIKVKNVTPQVRFTSFKLFNREVAIGEDEILKNDISFSKKITLEHDQDVITFEFAAMLFPSSANCEYQIQMDNFDKNWRSIGKEGSATYTNLSPGNYVFKVRSRQLGSQWAKEYSFINIKIQKPFWAEWWAYLIYVLLAIATFYVLIKYIISWEKMKADLRFEKFSHEKDVELYNLKQDFFTNISHEIRTPVTLILSSINKILKNGEFFETGQQNPFGTIKKNGEYLLNLVNELLDFRKLEHQQIKLKFFKGDWVMFCKEIYLSFKEFAYQKDIKFEFETSSPMMELWFDKNQMEKVLYNLFSNALKFTSTGGSIKISISETETEVQLELTDEGIGISKKHLSKIFNRFYQANNSDTANGRGFGLGLTISNEIIKLHQGEITVKSKKGSGSTFTIILKKGNSFFDETEIGSSEANEELIDNYFTTKQDKVEVLAQSTETPIVKEQTLLIVEDNVDISNYIAELLSDEFSILQAYDGQQGLELAIKQLPELIISDVMMPIMDGIELTHTLKTTVATSHIPVILLTARASFMNKMEGFETGADDYVTKPFNESLLRARIKNILKNRSLLHEKFHSDDSTNFGELVKNKRDQEFLENLGQFIEKNIDSDNLSANLVAKELGMSHSVLYKKLKIITGLSLVEYMRDYRLKKAKQLLKTKQFSINEVCYQVGYSDRKYFSKLFKERFGNPPTFYMKEK</sequence>
<dbReference type="InterPro" id="IPR013783">
    <property type="entry name" value="Ig-like_fold"/>
</dbReference>
<dbReference type="Pfam" id="PF00512">
    <property type="entry name" value="HisKA"/>
    <property type="match status" value="1"/>
</dbReference>
<keyword evidence="10" id="KW-0238">DNA-binding</keyword>
<evidence type="ECO:0000313" key="18">
    <source>
        <dbReference type="EMBL" id="QBN19567.1"/>
    </source>
</evidence>
<dbReference type="Gene3D" id="1.10.287.130">
    <property type="match status" value="1"/>
</dbReference>
<dbReference type="EC" id="2.7.13.3" evidence="2"/>
<gene>
    <name evidence="18" type="ORF">E1750_12410</name>
</gene>
<dbReference type="PANTHER" id="PTHR43547">
    <property type="entry name" value="TWO-COMPONENT HISTIDINE KINASE"/>
    <property type="match status" value="1"/>
</dbReference>
<dbReference type="InterPro" id="IPR018060">
    <property type="entry name" value="HTH_AraC"/>
</dbReference>
<evidence type="ECO:0000256" key="11">
    <source>
        <dbReference type="ARBA" id="ARBA00023163"/>
    </source>
</evidence>
<dbReference type="SUPFAM" id="SSF55874">
    <property type="entry name" value="ATPase domain of HSP90 chaperone/DNA topoisomerase II/histidine kinase"/>
    <property type="match status" value="1"/>
</dbReference>
<keyword evidence="3 12" id="KW-0597">Phosphoprotein</keyword>
<evidence type="ECO:0000259" key="16">
    <source>
        <dbReference type="PROSITE" id="PS50109"/>
    </source>
</evidence>
<feature type="domain" description="Response regulatory" evidence="17">
    <location>
        <begin position="1110"/>
        <end position="1225"/>
    </location>
</feature>
<protein>
    <recommendedName>
        <fullName evidence="2">histidine kinase</fullName>
        <ecNumber evidence="2">2.7.13.3</ecNumber>
    </recommendedName>
</protein>
<dbReference type="SMART" id="SM00342">
    <property type="entry name" value="HTH_ARAC"/>
    <property type="match status" value="1"/>
</dbReference>
<keyword evidence="19" id="KW-1185">Reference proteome</keyword>
<evidence type="ECO:0000256" key="1">
    <source>
        <dbReference type="ARBA" id="ARBA00000085"/>
    </source>
</evidence>
<dbReference type="PRINTS" id="PR00344">
    <property type="entry name" value="BCTRLSENSOR"/>
</dbReference>
<dbReference type="SUPFAM" id="SSF63829">
    <property type="entry name" value="Calcium-dependent phosphotriesterase"/>
    <property type="match status" value="3"/>
</dbReference>
<evidence type="ECO:0000259" key="15">
    <source>
        <dbReference type="PROSITE" id="PS01124"/>
    </source>
</evidence>
<keyword evidence="4" id="KW-0808">Transferase</keyword>
<keyword evidence="5" id="KW-0547">Nucleotide-binding</keyword>
<keyword evidence="6" id="KW-0418">Kinase</keyword>
<dbReference type="SMART" id="SM00387">
    <property type="entry name" value="HATPase_c"/>
    <property type="match status" value="1"/>
</dbReference>
<dbReference type="Pfam" id="PF07494">
    <property type="entry name" value="Reg_prop"/>
    <property type="match status" value="8"/>
</dbReference>
<dbReference type="PROSITE" id="PS50109">
    <property type="entry name" value="HIS_KIN"/>
    <property type="match status" value="1"/>
</dbReference>
<dbReference type="GO" id="GO:0000155">
    <property type="term" value="F:phosphorelay sensor kinase activity"/>
    <property type="evidence" value="ECO:0007669"/>
    <property type="project" value="InterPro"/>
</dbReference>
<dbReference type="PANTHER" id="PTHR43547:SF2">
    <property type="entry name" value="HYBRID SIGNAL TRANSDUCTION HISTIDINE KINASE C"/>
    <property type="match status" value="1"/>
</dbReference>
<dbReference type="InterPro" id="IPR003594">
    <property type="entry name" value="HATPase_dom"/>
</dbReference>
<dbReference type="PROSITE" id="PS01124">
    <property type="entry name" value="HTH_ARAC_FAMILY_2"/>
    <property type="match status" value="1"/>
</dbReference>
<reference evidence="19" key="1">
    <citation type="submission" date="2019-03" db="EMBL/GenBank/DDBJ databases">
        <title>Flavobacterium sp.</title>
        <authorList>
            <person name="Kim H."/>
        </authorList>
    </citation>
    <scope>NUCLEOTIDE SEQUENCE [LARGE SCALE GENOMIC DNA]</scope>
    <source>
        <strain evidence="19">GS13</strain>
    </source>
</reference>
<feature type="transmembrane region" description="Helical" evidence="13">
    <location>
        <begin position="793"/>
        <end position="815"/>
    </location>
</feature>
<evidence type="ECO:0000256" key="4">
    <source>
        <dbReference type="ARBA" id="ARBA00022679"/>
    </source>
</evidence>
<dbReference type="Gene3D" id="2.130.10.10">
    <property type="entry name" value="YVTN repeat-like/Quinoprotein amine dehydrogenase"/>
    <property type="match status" value="5"/>
</dbReference>
<evidence type="ECO:0000256" key="8">
    <source>
        <dbReference type="ARBA" id="ARBA00023012"/>
    </source>
</evidence>
<feature type="modified residue" description="4-aspartylphosphate" evidence="12">
    <location>
        <position position="1158"/>
    </location>
</feature>
<keyword evidence="9" id="KW-0805">Transcription regulation</keyword>
<dbReference type="InterPro" id="IPR015943">
    <property type="entry name" value="WD40/YVTN_repeat-like_dom_sf"/>
</dbReference>
<dbReference type="GO" id="GO:0003700">
    <property type="term" value="F:DNA-binding transcription factor activity"/>
    <property type="evidence" value="ECO:0007669"/>
    <property type="project" value="InterPro"/>
</dbReference>
<evidence type="ECO:0000256" key="14">
    <source>
        <dbReference type="SAM" id="SignalP"/>
    </source>
</evidence>
<dbReference type="Pfam" id="PF02518">
    <property type="entry name" value="HATPase_c"/>
    <property type="match status" value="1"/>
</dbReference>
<evidence type="ECO:0000256" key="3">
    <source>
        <dbReference type="ARBA" id="ARBA00022553"/>
    </source>
</evidence>
<dbReference type="InterPro" id="IPR018062">
    <property type="entry name" value="HTH_AraC-typ_CS"/>
</dbReference>
<dbReference type="CDD" id="cd17574">
    <property type="entry name" value="REC_OmpR"/>
    <property type="match status" value="1"/>
</dbReference>
<dbReference type="EMBL" id="CP037933">
    <property type="protein sequence ID" value="QBN19567.1"/>
    <property type="molecule type" value="Genomic_DNA"/>
</dbReference>
<dbReference type="Gene3D" id="3.30.565.10">
    <property type="entry name" value="Histidine kinase-like ATPase, C-terminal domain"/>
    <property type="match status" value="1"/>
</dbReference>
<keyword evidence="8" id="KW-0902">Two-component regulatory system</keyword>
<keyword evidence="11" id="KW-0804">Transcription</keyword>
<dbReference type="PROSITE" id="PS50110">
    <property type="entry name" value="RESPONSE_REGULATORY"/>
    <property type="match status" value="1"/>
</dbReference>
<dbReference type="GO" id="GO:0005524">
    <property type="term" value="F:ATP binding"/>
    <property type="evidence" value="ECO:0007669"/>
    <property type="project" value="UniProtKB-KW"/>
</dbReference>
<accession>A0A4P6YFK5</accession>
<evidence type="ECO:0000256" key="5">
    <source>
        <dbReference type="ARBA" id="ARBA00022741"/>
    </source>
</evidence>
<dbReference type="InterPro" id="IPR001789">
    <property type="entry name" value="Sig_transdc_resp-reg_receiver"/>
</dbReference>
<dbReference type="SMART" id="SM00388">
    <property type="entry name" value="HisKA"/>
    <property type="match status" value="1"/>
</dbReference>
<feature type="domain" description="Histidine kinase" evidence="16">
    <location>
        <begin position="847"/>
        <end position="1065"/>
    </location>
</feature>
<keyword evidence="13" id="KW-0472">Membrane</keyword>
<dbReference type="InterPro" id="IPR036097">
    <property type="entry name" value="HisK_dim/P_sf"/>
</dbReference>
<proteinExistence type="predicted"/>
<dbReference type="CDD" id="cd00082">
    <property type="entry name" value="HisKA"/>
    <property type="match status" value="1"/>
</dbReference>
<evidence type="ECO:0000256" key="2">
    <source>
        <dbReference type="ARBA" id="ARBA00012438"/>
    </source>
</evidence>
<organism evidence="18 19">
    <name type="scientific">Flavobacterium nackdongense</name>
    <dbReference type="NCBI Taxonomy" id="2547394"/>
    <lineage>
        <taxon>Bacteria</taxon>
        <taxon>Pseudomonadati</taxon>
        <taxon>Bacteroidota</taxon>
        <taxon>Flavobacteriia</taxon>
        <taxon>Flavobacteriales</taxon>
        <taxon>Flavobacteriaceae</taxon>
        <taxon>Flavobacterium</taxon>
    </lineage>
</organism>
<dbReference type="PROSITE" id="PS00041">
    <property type="entry name" value="HTH_ARAC_FAMILY_1"/>
    <property type="match status" value="1"/>
</dbReference>
<dbReference type="SUPFAM" id="SSF50998">
    <property type="entry name" value="Quinoprotein alcohol dehydrogenase-like"/>
    <property type="match status" value="1"/>
</dbReference>
<evidence type="ECO:0000256" key="10">
    <source>
        <dbReference type="ARBA" id="ARBA00023125"/>
    </source>
</evidence>
<dbReference type="InterPro" id="IPR011110">
    <property type="entry name" value="Reg_prop"/>
</dbReference>
<comment type="catalytic activity">
    <reaction evidence="1">
        <text>ATP + protein L-histidine = ADP + protein N-phospho-L-histidine.</text>
        <dbReference type="EC" id="2.7.13.3"/>
    </reaction>
</comment>
<dbReference type="Pfam" id="PF12833">
    <property type="entry name" value="HTH_18"/>
    <property type="match status" value="1"/>
</dbReference>
<dbReference type="InterPro" id="IPR036890">
    <property type="entry name" value="HATPase_C_sf"/>
</dbReference>
<dbReference type="Gene3D" id="3.40.50.2300">
    <property type="match status" value="1"/>
</dbReference>
<dbReference type="Proteomes" id="UP000291124">
    <property type="component" value="Chromosome"/>
</dbReference>
<dbReference type="InterPro" id="IPR011123">
    <property type="entry name" value="Y_Y_Y"/>
</dbReference>